<feature type="active site" description="Nucleophile" evidence="7">
    <location>
        <position position="111"/>
    </location>
</feature>
<feature type="active site" description="Charge relay system" evidence="7">
    <location>
        <position position="284"/>
    </location>
</feature>
<dbReference type="EMBL" id="JABFTP020000124">
    <property type="protein sequence ID" value="KAL3279055.1"/>
    <property type="molecule type" value="Genomic_DNA"/>
</dbReference>
<dbReference type="GO" id="GO:0016787">
    <property type="term" value="F:hydrolase activity"/>
    <property type="evidence" value="ECO:0007669"/>
    <property type="project" value="UniProtKB-KW"/>
</dbReference>
<keyword evidence="4" id="KW-0442">Lipid degradation</keyword>
<dbReference type="PANTHER" id="PTHR11005">
    <property type="entry name" value="LYSOSOMAL ACID LIPASE-RELATED"/>
    <property type="match status" value="1"/>
</dbReference>
<dbReference type="InterPro" id="IPR000073">
    <property type="entry name" value="AB_hydrolase_1"/>
</dbReference>
<evidence type="ECO:0000256" key="2">
    <source>
        <dbReference type="ARBA" id="ARBA00022729"/>
    </source>
</evidence>
<dbReference type="InterPro" id="IPR029058">
    <property type="entry name" value="AB_hydrolase_fold"/>
</dbReference>
<comment type="caution">
    <text evidence="9">The sequence shown here is derived from an EMBL/GenBank/DDBJ whole genome shotgun (WGS) entry which is preliminary data.</text>
</comment>
<accession>A0ABD2NKH7</accession>
<reference evidence="9 10" key="1">
    <citation type="journal article" date="2021" name="BMC Biol.">
        <title>Horizontally acquired antibacterial genes associated with adaptive radiation of ladybird beetles.</title>
        <authorList>
            <person name="Li H.S."/>
            <person name="Tang X.F."/>
            <person name="Huang Y.H."/>
            <person name="Xu Z.Y."/>
            <person name="Chen M.L."/>
            <person name="Du X.Y."/>
            <person name="Qiu B.Y."/>
            <person name="Chen P.T."/>
            <person name="Zhang W."/>
            <person name="Slipinski A."/>
            <person name="Escalona H.E."/>
            <person name="Waterhouse R.M."/>
            <person name="Zwick A."/>
            <person name="Pang H."/>
        </authorList>
    </citation>
    <scope>NUCLEOTIDE SEQUENCE [LARGE SCALE GENOMIC DNA]</scope>
    <source>
        <strain evidence="9">SYSU2018</strain>
    </source>
</reference>
<evidence type="ECO:0000313" key="9">
    <source>
        <dbReference type="EMBL" id="KAL3279055.1"/>
    </source>
</evidence>
<organism evidence="9 10">
    <name type="scientific">Cryptolaemus montrouzieri</name>
    <dbReference type="NCBI Taxonomy" id="559131"/>
    <lineage>
        <taxon>Eukaryota</taxon>
        <taxon>Metazoa</taxon>
        <taxon>Ecdysozoa</taxon>
        <taxon>Arthropoda</taxon>
        <taxon>Hexapoda</taxon>
        <taxon>Insecta</taxon>
        <taxon>Pterygota</taxon>
        <taxon>Neoptera</taxon>
        <taxon>Endopterygota</taxon>
        <taxon>Coleoptera</taxon>
        <taxon>Polyphaga</taxon>
        <taxon>Cucujiformia</taxon>
        <taxon>Coccinelloidea</taxon>
        <taxon>Coccinellidae</taxon>
        <taxon>Scymninae</taxon>
        <taxon>Scymnini</taxon>
        <taxon>Cryptolaemus</taxon>
    </lineage>
</organism>
<dbReference type="SUPFAM" id="SSF53474">
    <property type="entry name" value="alpha/beta-Hydrolases"/>
    <property type="match status" value="1"/>
</dbReference>
<keyword evidence="6" id="KW-0325">Glycoprotein</keyword>
<dbReference type="Proteomes" id="UP001516400">
    <property type="component" value="Unassembled WGS sequence"/>
</dbReference>
<keyword evidence="2" id="KW-0732">Signal</keyword>
<keyword evidence="3" id="KW-0378">Hydrolase</keyword>
<dbReference type="AlphaFoldDB" id="A0ABD2NKH7"/>
<dbReference type="InterPro" id="IPR025483">
    <property type="entry name" value="Lipase_euk"/>
</dbReference>
<keyword evidence="10" id="KW-1185">Reference proteome</keyword>
<evidence type="ECO:0000313" key="10">
    <source>
        <dbReference type="Proteomes" id="UP001516400"/>
    </source>
</evidence>
<feature type="active site" description="Charge relay system" evidence="7">
    <location>
        <position position="315"/>
    </location>
</feature>
<keyword evidence="5" id="KW-0443">Lipid metabolism</keyword>
<dbReference type="PIRSF" id="PIRSF000862">
    <property type="entry name" value="Steryl_ester_lip"/>
    <property type="match status" value="1"/>
</dbReference>
<dbReference type="FunFam" id="3.40.50.1820:FF:000057">
    <property type="entry name" value="Lipase"/>
    <property type="match status" value="1"/>
</dbReference>
<evidence type="ECO:0000256" key="7">
    <source>
        <dbReference type="PIRSR" id="PIRSR000862-1"/>
    </source>
</evidence>
<evidence type="ECO:0000256" key="1">
    <source>
        <dbReference type="ARBA" id="ARBA00010701"/>
    </source>
</evidence>
<evidence type="ECO:0000256" key="5">
    <source>
        <dbReference type="ARBA" id="ARBA00023098"/>
    </source>
</evidence>
<protein>
    <recommendedName>
        <fullName evidence="8">AB hydrolase-1 domain-containing protein</fullName>
    </recommendedName>
</protein>
<name>A0ABD2NKH7_9CUCU</name>
<sequence>MHRIPYGRNGSSENRRVILLVHGLLNQAEHFLIAGMYNGSLAYLLADNEFDVWLANCRGTNHSRQHISLSSEDPMFWNFSWHEIGKYDLPAKIDYILEKTKKRKIFYAGYSQGGTSFYVMCTERPEYQDKIILASLMAPSAFFPETKKIPLANFFSTNHEEIMELVDDYSLYCFPSIKYSLGEVLMSLCVDSLFDNQCYIFLLETTGAKPENINPYMLPLWFRFSPKVAAKQIVHYLQLIYSGTFRKFDYGTTKNLQIYGQSKPPDYPVGNITAPIAFYSSLGDFMAEYSDIQQMCSRILSCERSFLLRSKHFSHFDFILSNKVEKKLNVPMLRFMQRYDEDGTTKIKNKLVE</sequence>
<evidence type="ECO:0000256" key="4">
    <source>
        <dbReference type="ARBA" id="ARBA00022963"/>
    </source>
</evidence>
<dbReference type="GO" id="GO:0016042">
    <property type="term" value="P:lipid catabolic process"/>
    <property type="evidence" value="ECO:0007669"/>
    <property type="project" value="UniProtKB-KW"/>
</dbReference>
<evidence type="ECO:0000256" key="6">
    <source>
        <dbReference type="ARBA" id="ARBA00023180"/>
    </source>
</evidence>
<gene>
    <name evidence="9" type="ORF">HHI36_016570</name>
</gene>
<evidence type="ECO:0000256" key="3">
    <source>
        <dbReference type="ARBA" id="ARBA00022801"/>
    </source>
</evidence>
<feature type="domain" description="AB hydrolase-1" evidence="8">
    <location>
        <begin position="17"/>
        <end position="156"/>
    </location>
</feature>
<dbReference type="Pfam" id="PF00561">
    <property type="entry name" value="Abhydrolase_1"/>
    <property type="match status" value="1"/>
</dbReference>
<proteinExistence type="inferred from homology"/>
<evidence type="ECO:0000259" key="8">
    <source>
        <dbReference type="Pfam" id="PF00561"/>
    </source>
</evidence>
<dbReference type="Gene3D" id="3.40.50.1820">
    <property type="entry name" value="alpha/beta hydrolase"/>
    <property type="match status" value="1"/>
</dbReference>
<comment type="similarity">
    <text evidence="1">Belongs to the AB hydrolase superfamily. Lipase family.</text>
</comment>